<protein>
    <submittedName>
        <fullName evidence="1">Alpha-D-ribose 1-methylphosphonate 5-triphosphate synthase subunit PhnG</fullName>
    </submittedName>
</protein>
<reference evidence="1 2" key="1">
    <citation type="journal article" date="2021" name="Microbiol. Spectr.">
        <title>A Single Bacterium Capable of Oxidation and Reduction of Iron at Circumneutral pH.</title>
        <authorList>
            <person name="Kato S."/>
            <person name="Ohkuma M."/>
        </authorList>
    </citation>
    <scope>NUCLEOTIDE SEQUENCE [LARGE SCALE GENOMIC DNA]</scope>
    <source>
        <strain evidence="1 2">MIZ03</strain>
    </source>
</reference>
<keyword evidence="2" id="KW-1185">Reference proteome</keyword>
<dbReference type="RefSeq" id="WP_223908266.1">
    <property type="nucleotide sequence ID" value="NZ_AP024238.1"/>
</dbReference>
<evidence type="ECO:0000313" key="1">
    <source>
        <dbReference type="EMBL" id="BCO25844.1"/>
    </source>
</evidence>
<accession>A0ABM7MI02</accession>
<dbReference type="Pfam" id="PF06754">
    <property type="entry name" value="PhnG"/>
    <property type="match status" value="1"/>
</dbReference>
<gene>
    <name evidence="1" type="ORF">MIZ03_0723</name>
</gene>
<dbReference type="NCBIfam" id="TIGR03293">
    <property type="entry name" value="PhnG_redo"/>
    <property type="match status" value="1"/>
</dbReference>
<evidence type="ECO:0000313" key="2">
    <source>
        <dbReference type="Proteomes" id="UP000824366"/>
    </source>
</evidence>
<sequence length="153" mass="16443">MTSDTPNPPLTRAAWLAVLARASLAQLQAQTPAADTLPPVQQVRPPEVGMVMLRGRVGGTGNPFNLGEASVVRCAVRLGQGPLGVAYALGRDKRRAELAALFDALLQDPQHHDTLQRELIAPLAQLQAQARTQRQQAVASSKVEFFTFVRGEA</sequence>
<dbReference type="EMBL" id="AP024238">
    <property type="protein sequence ID" value="BCO25844.1"/>
    <property type="molecule type" value="Genomic_DNA"/>
</dbReference>
<proteinExistence type="predicted"/>
<organism evidence="1 2">
    <name type="scientific">Rhodoferax lithotrophicus</name>
    <dbReference type="NCBI Taxonomy" id="2798804"/>
    <lineage>
        <taxon>Bacteria</taxon>
        <taxon>Pseudomonadati</taxon>
        <taxon>Pseudomonadota</taxon>
        <taxon>Betaproteobacteria</taxon>
        <taxon>Burkholderiales</taxon>
        <taxon>Comamonadaceae</taxon>
        <taxon>Rhodoferax</taxon>
    </lineage>
</organism>
<dbReference type="InterPro" id="IPR009609">
    <property type="entry name" value="Phosphonate_metab_PhnG"/>
</dbReference>
<name>A0ABM7MI02_9BURK</name>
<dbReference type="Proteomes" id="UP000824366">
    <property type="component" value="Chromosome"/>
</dbReference>